<proteinExistence type="predicted"/>
<evidence type="ECO:0000256" key="4">
    <source>
        <dbReference type="PROSITE-ProRule" id="PRU00335"/>
    </source>
</evidence>
<name>A0A140LEH2_9FIRM</name>
<dbReference type="InterPro" id="IPR001647">
    <property type="entry name" value="HTH_TetR"/>
</dbReference>
<feature type="DNA-binding region" description="H-T-H motif" evidence="4">
    <location>
        <begin position="28"/>
        <end position="47"/>
    </location>
</feature>
<evidence type="ECO:0000313" key="7">
    <source>
        <dbReference type="Proteomes" id="UP000070456"/>
    </source>
</evidence>
<dbReference type="GO" id="GO:0000976">
    <property type="term" value="F:transcription cis-regulatory region binding"/>
    <property type="evidence" value="ECO:0007669"/>
    <property type="project" value="TreeGrafter"/>
</dbReference>
<dbReference type="SUPFAM" id="SSF48498">
    <property type="entry name" value="Tetracyclin repressor-like, C-terminal domain"/>
    <property type="match status" value="1"/>
</dbReference>
<sequence length="194" mass="22329">MEQEKSKRELIIEAALKVFSKEGFYKAKVDAIAVEAGIGKGTIYEYFHSKEHLFEEMVKFFMEEYLHRLSLALKQEKTFVAKLKKYIQFEKEVMIRYGDLIYVFMREAHIIGIQIKEIFKGSRNKKISLVEDILQQGIAAGEFRKINVNTAALVFMGSVHHLLADEIFINDSSKGEIDIETLIDILFNGLKAAE</sequence>
<keyword evidence="1" id="KW-0805">Transcription regulation</keyword>
<reference evidence="6 7" key="1">
    <citation type="submission" date="2015-12" db="EMBL/GenBank/DDBJ databases">
        <title>Draft genome sequence of the thermoanaerobe Thermotalea metallivorans, an isolate from the runoff channel of the Great Artesian Basin, Australia.</title>
        <authorList>
            <person name="Patel B.K."/>
        </authorList>
    </citation>
    <scope>NUCLEOTIDE SEQUENCE [LARGE SCALE GENOMIC DNA]</scope>
    <source>
        <strain evidence="6 7">B2-1</strain>
    </source>
</reference>
<dbReference type="PROSITE" id="PS50977">
    <property type="entry name" value="HTH_TETR_2"/>
    <property type="match status" value="1"/>
</dbReference>
<evidence type="ECO:0000256" key="1">
    <source>
        <dbReference type="ARBA" id="ARBA00023015"/>
    </source>
</evidence>
<comment type="caution">
    <text evidence="6">The sequence shown here is derived from an EMBL/GenBank/DDBJ whole genome shotgun (WGS) entry which is preliminary data.</text>
</comment>
<dbReference type="Gene3D" id="1.10.10.60">
    <property type="entry name" value="Homeodomain-like"/>
    <property type="match status" value="1"/>
</dbReference>
<dbReference type="Pfam" id="PF00440">
    <property type="entry name" value="TetR_N"/>
    <property type="match status" value="1"/>
</dbReference>
<keyword evidence="2 4" id="KW-0238">DNA-binding</keyword>
<keyword evidence="3" id="KW-0804">Transcription</keyword>
<dbReference type="InterPro" id="IPR041490">
    <property type="entry name" value="KstR2_TetR_C"/>
</dbReference>
<dbReference type="GO" id="GO:0003700">
    <property type="term" value="F:DNA-binding transcription factor activity"/>
    <property type="evidence" value="ECO:0007669"/>
    <property type="project" value="TreeGrafter"/>
</dbReference>
<dbReference type="PANTHER" id="PTHR30055:SF234">
    <property type="entry name" value="HTH-TYPE TRANSCRIPTIONAL REGULATOR BETI"/>
    <property type="match status" value="1"/>
</dbReference>
<dbReference type="Proteomes" id="UP000070456">
    <property type="component" value="Unassembled WGS sequence"/>
</dbReference>
<dbReference type="PANTHER" id="PTHR30055">
    <property type="entry name" value="HTH-TYPE TRANSCRIPTIONAL REGULATOR RUTR"/>
    <property type="match status" value="1"/>
</dbReference>
<dbReference type="InterPro" id="IPR036271">
    <property type="entry name" value="Tet_transcr_reg_TetR-rel_C_sf"/>
</dbReference>
<dbReference type="Gene3D" id="1.10.357.10">
    <property type="entry name" value="Tetracycline Repressor, domain 2"/>
    <property type="match status" value="1"/>
</dbReference>
<dbReference type="RefSeq" id="WP_068554003.1">
    <property type="nucleotide sequence ID" value="NZ_LOEE01000003.1"/>
</dbReference>
<evidence type="ECO:0000256" key="3">
    <source>
        <dbReference type="ARBA" id="ARBA00023163"/>
    </source>
</evidence>
<dbReference type="InterPro" id="IPR009057">
    <property type="entry name" value="Homeodomain-like_sf"/>
</dbReference>
<dbReference type="SUPFAM" id="SSF46689">
    <property type="entry name" value="Homeodomain-like"/>
    <property type="match status" value="1"/>
</dbReference>
<dbReference type="Pfam" id="PF17932">
    <property type="entry name" value="TetR_C_24"/>
    <property type="match status" value="1"/>
</dbReference>
<keyword evidence="7" id="KW-1185">Reference proteome</keyword>
<gene>
    <name evidence="6" type="primary">fadR_1</name>
    <name evidence="6" type="ORF">AN619_01070</name>
</gene>
<dbReference type="STRING" id="520762.AN619_01070"/>
<dbReference type="InterPro" id="IPR050109">
    <property type="entry name" value="HTH-type_TetR-like_transc_reg"/>
</dbReference>
<accession>A0A140LEH2</accession>
<dbReference type="FunFam" id="1.10.10.60:FF:000141">
    <property type="entry name" value="TetR family transcriptional regulator"/>
    <property type="match status" value="1"/>
</dbReference>
<organism evidence="6 7">
    <name type="scientific">Thermotalea metallivorans</name>
    <dbReference type="NCBI Taxonomy" id="520762"/>
    <lineage>
        <taxon>Bacteria</taxon>
        <taxon>Bacillati</taxon>
        <taxon>Bacillota</taxon>
        <taxon>Clostridia</taxon>
        <taxon>Peptostreptococcales</taxon>
        <taxon>Thermotaleaceae</taxon>
        <taxon>Thermotalea</taxon>
    </lineage>
</organism>
<dbReference type="PRINTS" id="PR00455">
    <property type="entry name" value="HTHTETR"/>
</dbReference>
<evidence type="ECO:0000259" key="5">
    <source>
        <dbReference type="PROSITE" id="PS50977"/>
    </source>
</evidence>
<dbReference type="AlphaFoldDB" id="A0A140LEH2"/>
<dbReference type="OrthoDB" id="9812993at2"/>
<feature type="domain" description="HTH tetR-type" evidence="5">
    <location>
        <begin position="5"/>
        <end position="65"/>
    </location>
</feature>
<dbReference type="EMBL" id="LOEE01000003">
    <property type="protein sequence ID" value="KXG78947.1"/>
    <property type="molecule type" value="Genomic_DNA"/>
</dbReference>
<evidence type="ECO:0000313" key="6">
    <source>
        <dbReference type="EMBL" id="KXG78947.1"/>
    </source>
</evidence>
<dbReference type="GO" id="GO:0045892">
    <property type="term" value="P:negative regulation of DNA-templated transcription"/>
    <property type="evidence" value="ECO:0007669"/>
    <property type="project" value="UniProtKB-ARBA"/>
</dbReference>
<evidence type="ECO:0000256" key="2">
    <source>
        <dbReference type="ARBA" id="ARBA00023125"/>
    </source>
</evidence>
<protein>
    <submittedName>
        <fullName evidence="6">Fatty acid metabolism regulator protein</fullName>
    </submittedName>
</protein>